<evidence type="ECO:0000256" key="4">
    <source>
        <dbReference type="ARBA" id="ARBA00023125"/>
    </source>
</evidence>
<dbReference type="EMBL" id="CP022957">
    <property type="protein sequence ID" value="ASV29421.1"/>
    <property type="molecule type" value="Genomic_DNA"/>
</dbReference>
<dbReference type="KEGG" id="marb:CJ263_03810"/>
<gene>
    <name evidence="6" type="ORF">CJ263_03810</name>
</gene>
<evidence type="ECO:0000313" key="7">
    <source>
        <dbReference type="Proteomes" id="UP000215244"/>
    </source>
</evidence>
<dbReference type="InterPro" id="IPR013325">
    <property type="entry name" value="RNA_pol_sigma_r2"/>
</dbReference>
<dbReference type="InterPro" id="IPR036388">
    <property type="entry name" value="WH-like_DNA-bd_sf"/>
</dbReference>
<name>A0A223V237_9FLAO</name>
<dbReference type="InterPro" id="IPR039425">
    <property type="entry name" value="RNA_pol_sigma-70-like"/>
</dbReference>
<evidence type="ECO:0000256" key="1">
    <source>
        <dbReference type="ARBA" id="ARBA00010641"/>
    </source>
</evidence>
<dbReference type="GO" id="GO:0003677">
    <property type="term" value="F:DNA binding"/>
    <property type="evidence" value="ECO:0007669"/>
    <property type="project" value="UniProtKB-KW"/>
</dbReference>
<sequence length="186" mass="21128">MAENQLNPNSWVDNYADYLFNYAIGKVSDVETAKDLVSETFLAGLKSAKNFKGEAAERTWLIAILKRKVIDYYRKSNSKKGKAEVRMSSNSYAEDQGDWLEEKVADPYGNLGSDSIENEELGLALQVCIDKLPRKQSQVFTMKTIQGISTEEICNELDINPSNLWVMVHRARTALMECLNKNWFNS</sequence>
<dbReference type="Gene3D" id="1.10.1740.10">
    <property type="match status" value="1"/>
</dbReference>
<dbReference type="PANTHER" id="PTHR43133:SF8">
    <property type="entry name" value="RNA POLYMERASE SIGMA FACTOR HI_1459-RELATED"/>
    <property type="match status" value="1"/>
</dbReference>
<dbReference type="Gene3D" id="1.10.10.10">
    <property type="entry name" value="Winged helix-like DNA-binding domain superfamily/Winged helix DNA-binding domain"/>
    <property type="match status" value="1"/>
</dbReference>
<dbReference type="GO" id="GO:0006352">
    <property type="term" value="P:DNA-templated transcription initiation"/>
    <property type="evidence" value="ECO:0007669"/>
    <property type="project" value="InterPro"/>
</dbReference>
<dbReference type="Pfam" id="PF04542">
    <property type="entry name" value="Sigma70_r2"/>
    <property type="match status" value="1"/>
</dbReference>
<keyword evidence="3" id="KW-0731">Sigma factor</keyword>
<dbReference type="SUPFAM" id="SSF88659">
    <property type="entry name" value="Sigma3 and sigma4 domains of RNA polymerase sigma factors"/>
    <property type="match status" value="1"/>
</dbReference>
<evidence type="ECO:0000256" key="2">
    <source>
        <dbReference type="ARBA" id="ARBA00023015"/>
    </source>
</evidence>
<proteinExistence type="inferred from homology"/>
<keyword evidence="5" id="KW-0804">Transcription</keyword>
<keyword evidence="7" id="KW-1185">Reference proteome</keyword>
<dbReference type="InterPro" id="IPR014284">
    <property type="entry name" value="RNA_pol_sigma-70_dom"/>
</dbReference>
<dbReference type="InterPro" id="IPR007627">
    <property type="entry name" value="RNA_pol_sigma70_r2"/>
</dbReference>
<dbReference type="NCBIfam" id="TIGR02937">
    <property type="entry name" value="sigma70-ECF"/>
    <property type="match status" value="1"/>
</dbReference>
<dbReference type="InterPro" id="IPR013249">
    <property type="entry name" value="RNA_pol_sigma70_r4_t2"/>
</dbReference>
<dbReference type="GO" id="GO:0016987">
    <property type="term" value="F:sigma factor activity"/>
    <property type="evidence" value="ECO:0007669"/>
    <property type="project" value="UniProtKB-KW"/>
</dbReference>
<comment type="similarity">
    <text evidence="1">Belongs to the sigma-70 factor family. ECF subfamily.</text>
</comment>
<accession>A0A223V237</accession>
<keyword evidence="4" id="KW-0238">DNA-binding</keyword>
<dbReference type="RefSeq" id="WP_094996047.1">
    <property type="nucleotide sequence ID" value="NZ_BMJL01000001.1"/>
</dbReference>
<reference evidence="6 7" key="1">
    <citation type="submission" date="2017-08" db="EMBL/GenBank/DDBJ databases">
        <title>The complete genome sequence of Maribacter sp. B1, isolated from deep-sea sediment.</title>
        <authorList>
            <person name="Wu Y.-H."/>
            <person name="Cheng H."/>
            <person name="Xu X.-W."/>
        </authorList>
    </citation>
    <scope>NUCLEOTIDE SEQUENCE [LARGE SCALE GENOMIC DNA]</scope>
    <source>
        <strain evidence="6 7">B1</strain>
    </source>
</reference>
<keyword evidence="2" id="KW-0805">Transcription regulation</keyword>
<dbReference type="InterPro" id="IPR013324">
    <property type="entry name" value="RNA_pol_sigma_r3/r4-like"/>
</dbReference>
<protein>
    <submittedName>
        <fullName evidence="6">RNA polymerase subunit sigma-70</fullName>
    </submittedName>
</protein>
<evidence type="ECO:0000256" key="5">
    <source>
        <dbReference type="ARBA" id="ARBA00023163"/>
    </source>
</evidence>
<dbReference type="PANTHER" id="PTHR43133">
    <property type="entry name" value="RNA POLYMERASE ECF-TYPE SIGMA FACTO"/>
    <property type="match status" value="1"/>
</dbReference>
<evidence type="ECO:0000256" key="3">
    <source>
        <dbReference type="ARBA" id="ARBA00023082"/>
    </source>
</evidence>
<dbReference type="SUPFAM" id="SSF88946">
    <property type="entry name" value="Sigma2 domain of RNA polymerase sigma factors"/>
    <property type="match status" value="1"/>
</dbReference>
<dbReference type="Pfam" id="PF08281">
    <property type="entry name" value="Sigma70_r4_2"/>
    <property type="match status" value="1"/>
</dbReference>
<dbReference type="OrthoDB" id="9782108at2"/>
<dbReference type="Proteomes" id="UP000215244">
    <property type="component" value="Chromosome"/>
</dbReference>
<organism evidence="6 7">
    <name type="scientific">Maribacter cobaltidurans</name>
    <dbReference type="NCBI Taxonomy" id="1178778"/>
    <lineage>
        <taxon>Bacteria</taxon>
        <taxon>Pseudomonadati</taxon>
        <taxon>Bacteroidota</taxon>
        <taxon>Flavobacteriia</taxon>
        <taxon>Flavobacteriales</taxon>
        <taxon>Flavobacteriaceae</taxon>
        <taxon>Maribacter</taxon>
    </lineage>
</organism>
<evidence type="ECO:0000313" key="6">
    <source>
        <dbReference type="EMBL" id="ASV29421.1"/>
    </source>
</evidence>
<dbReference type="AlphaFoldDB" id="A0A223V237"/>